<feature type="compositionally biased region" description="Polar residues" evidence="1">
    <location>
        <begin position="144"/>
        <end position="156"/>
    </location>
</feature>
<dbReference type="Proteomes" id="UP001370758">
    <property type="component" value="Unassembled WGS sequence"/>
</dbReference>
<comment type="caution">
    <text evidence="3">The sequence shown here is derived from an EMBL/GenBank/DDBJ whole genome shotgun (WGS) entry which is preliminary data.</text>
</comment>
<organism evidence="3 4">
    <name type="scientific">Arthrobotrys musiformis</name>
    <dbReference type="NCBI Taxonomy" id="47236"/>
    <lineage>
        <taxon>Eukaryota</taxon>
        <taxon>Fungi</taxon>
        <taxon>Dikarya</taxon>
        <taxon>Ascomycota</taxon>
        <taxon>Pezizomycotina</taxon>
        <taxon>Orbiliomycetes</taxon>
        <taxon>Orbiliales</taxon>
        <taxon>Orbiliaceae</taxon>
        <taxon>Arthrobotrys</taxon>
    </lineage>
</organism>
<feature type="region of interest" description="Disordered" evidence="1">
    <location>
        <begin position="41"/>
        <end position="76"/>
    </location>
</feature>
<protein>
    <submittedName>
        <fullName evidence="3">Uncharacterized protein</fullName>
    </submittedName>
</protein>
<accession>A0AAV9W6P6</accession>
<keyword evidence="2" id="KW-0812">Transmembrane</keyword>
<feature type="region of interest" description="Disordered" evidence="1">
    <location>
        <begin position="113"/>
        <end position="156"/>
    </location>
</feature>
<feature type="region of interest" description="Disordered" evidence="1">
    <location>
        <begin position="1"/>
        <end position="29"/>
    </location>
</feature>
<keyword evidence="2" id="KW-0472">Membrane</keyword>
<evidence type="ECO:0000256" key="2">
    <source>
        <dbReference type="SAM" id="Phobius"/>
    </source>
</evidence>
<feature type="compositionally biased region" description="Basic and acidic residues" evidence="1">
    <location>
        <begin position="1"/>
        <end position="13"/>
    </location>
</feature>
<keyword evidence="2" id="KW-1133">Transmembrane helix</keyword>
<reference evidence="3 4" key="1">
    <citation type="submission" date="2023-08" db="EMBL/GenBank/DDBJ databases">
        <authorList>
            <person name="Palmer J.M."/>
        </authorList>
    </citation>
    <scope>NUCLEOTIDE SEQUENCE [LARGE SCALE GENOMIC DNA]</scope>
    <source>
        <strain evidence="3 4">TWF481</strain>
    </source>
</reference>
<evidence type="ECO:0000313" key="4">
    <source>
        <dbReference type="Proteomes" id="UP001370758"/>
    </source>
</evidence>
<evidence type="ECO:0000256" key="1">
    <source>
        <dbReference type="SAM" id="MobiDB-lite"/>
    </source>
</evidence>
<feature type="compositionally biased region" description="Basic and acidic residues" evidence="1">
    <location>
        <begin position="52"/>
        <end position="76"/>
    </location>
</feature>
<sequence length="538" mass="60551">MKREVPFVPREKSPQGFSGSRDSRAAGVQDVNEELARVFLTQTTTRNPWGRANDHKNAQEDTKEKPPSPRFGNDIRDSHKHAYIKKEPVEQHNNYGQFVNESFNNVPYNESEIKVEKDQQPSNQESTSTEGTSSNDKGSKPSQEHSGQQASGPLDNTNASKNLFCQAIIAVRKEIADILRIVSAIVYPIIRYLIIGVITLYVGGIIPLHLAAHIIPGPTCGFITPYTPESLSTFSPCSDPKGYIQREPDPLFAQAVTRSSSFAKLQKVNSDTDKLPAQISETRHDFRKLLMELRVGPADAGSMSNLYSLVPEYNVLLDKVVDGMHDCRAKTRSLVDNTITYTDWTNSALRRIDGQNSSITALIYYRRWWPYQKSFAEMAVEKVFDEFADKIEDLAGGVYSKYVELGKTLRELEQKLDSIAIALNAGKDTFEKAKLAEKSFWLKLIRSQPYRQKMEDIERKAGLCADFYASAMKALKIIDATTLELSEARIGIRHLREEVGKATLPRGKEWSIKLTIRLLENSAAELLASKSYRSIGYW</sequence>
<feature type="transmembrane region" description="Helical" evidence="2">
    <location>
        <begin position="189"/>
        <end position="210"/>
    </location>
</feature>
<evidence type="ECO:0000313" key="3">
    <source>
        <dbReference type="EMBL" id="KAK6502776.1"/>
    </source>
</evidence>
<feature type="compositionally biased region" description="Polar residues" evidence="1">
    <location>
        <begin position="120"/>
        <end position="136"/>
    </location>
</feature>
<dbReference type="EMBL" id="JAVHJL010000005">
    <property type="protein sequence ID" value="KAK6502776.1"/>
    <property type="molecule type" value="Genomic_DNA"/>
</dbReference>
<keyword evidence="4" id="KW-1185">Reference proteome</keyword>
<gene>
    <name evidence="3" type="ORF">TWF481_007823</name>
</gene>
<name>A0AAV9W6P6_9PEZI</name>
<dbReference type="AlphaFoldDB" id="A0AAV9W6P6"/>
<proteinExistence type="predicted"/>